<dbReference type="AlphaFoldDB" id="A0A834MIV2"/>
<proteinExistence type="predicted"/>
<reference evidence="2" key="1">
    <citation type="submission" date="2020-08" db="EMBL/GenBank/DDBJ databases">
        <title>Genome sequencing and assembly of the red palm weevil Rhynchophorus ferrugineus.</title>
        <authorList>
            <person name="Dias G.B."/>
            <person name="Bergman C.M."/>
            <person name="Manee M."/>
        </authorList>
    </citation>
    <scope>NUCLEOTIDE SEQUENCE</scope>
    <source>
        <strain evidence="2">AA-2017</strain>
        <tissue evidence="2">Whole larva</tissue>
    </source>
</reference>
<protein>
    <submittedName>
        <fullName evidence="2">Uncharacterized protein</fullName>
    </submittedName>
</protein>
<feature type="region of interest" description="Disordered" evidence="1">
    <location>
        <begin position="22"/>
        <end position="55"/>
    </location>
</feature>
<evidence type="ECO:0000313" key="3">
    <source>
        <dbReference type="Proteomes" id="UP000625711"/>
    </source>
</evidence>
<dbReference type="EMBL" id="JAACXV010000331">
    <property type="protein sequence ID" value="KAF7279929.1"/>
    <property type="molecule type" value="Genomic_DNA"/>
</dbReference>
<dbReference type="Proteomes" id="UP000625711">
    <property type="component" value="Unassembled WGS sequence"/>
</dbReference>
<comment type="caution">
    <text evidence="2">The sequence shown here is derived from an EMBL/GenBank/DDBJ whole genome shotgun (WGS) entry which is preliminary data.</text>
</comment>
<accession>A0A834MIV2</accession>
<gene>
    <name evidence="2" type="ORF">GWI33_006599</name>
</gene>
<name>A0A834MIV2_RHYFE</name>
<sequence length="72" mass="7685">MLQCDAKLPVRLCACLFVGSSDRNEKKRGSKSRGCAPPRIPSRGNPSPPVPYPVDSLALSLSHRSTSSCTLS</sequence>
<organism evidence="2 3">
    <name type="scientific">Rhynchophorus ferrugineus</name>
    <name type="common">Red palm weevil</name>
    <name type="synonym">Curculio ferrugineus</name>
    <dbReference type="NCBI Taxonomy" id="354439"/>
    <lineage>
        <taxon>Eukaryota</taxon>
        <taxon>Metazoa</taxon>
        <taxon>Ecdysozoa</taxon>
        <taxon>Arthropoda</taxon>
        <taxon>Hexapoda</taxon>
        <taxon>Insecta</taxon>
        <taxon>Pterygota</taxon>
        <taxon>Neoptera</taxon>
        <taxon>Endopterygota</taxon>
        <taxon>Coleoptera</taxon>
        <taxon>Polyphaga</taxon>
        <taxon>Cucujiformia</taxon>
        <taxon>Curculionidae</taxon>
        <taxon>Dryophthorinae</taxon>
        <taxon>Rhynchophorus</taxon>
    </lineage>
</organism>
<keyword evidence="3" id="KW-1185">Reference proteome</keyword>
<evidence type="ECO:0000256" key="1">
    <source>
        <dbReference type="SAM" id="MobiDB-lite"/>
    </source>
</evidence>
<evidence type="ECO:0000313" key="2">
    <source>
        <dbReference type="EMBL" id="KAF7279929.1"/>
    </source>
</evidence>